<evidence type="ECO:0000256" key="6">
    <source>
        <dbReference type="ARBA" id="ARBA00023136"/>
    </source>
</evidence>
<dbReference type="Gene3D" id="1.20.1070.10">
    <property type="entry name" value="Rhodopsin 7-helix transmembrane proteins"/>
    <property type="match status" value="1"/>
</dbReference>
<protein>
    <recommendedName>
        <fullName evidence="11">Mas-related G-protein coupled receptor member F</fullName>
    </recommendedName>
</protein>
<keyword evidence="7 12" id="KW-0675">Receptor</keyword>
<keyword evidence="4 14" id="KW-1133">Transmembrane helix</keyword>
<keyword evidence="3 12" id="KW-0812">Transmembrane</keyword>
<dbReference type="InterPro" id="IPR000276">
    <property type="entry name" value="GPCR_Rhodpsn"/>
</dbReference>
<keyword evidence="5 12" id="KW-0297">G-protein coupled receptor</keyword>
<dbReference type="Ensembl" id="ENSSHAT00000024402.1">
    <property type="protein sequence ID" value="ENSSHAP00000042606.1"/>
    <property type="gene ID" value="ENSSHAG00000031299.1"/>
</dbReference>
<dbReference type="GeneTree" id="ENSGT01030000234639"/>
<feature type="domain" description="G-protein coupled receptors family 1 profile" evidence="15">
    <location>
        <begin position="101"/>
        <end position="331"/>
    </location>
</feature>
<feature type="region of interest" description="Disordered" evidence="13">
    <location>
        <begin position="360"/>
        <end position="381"/>
    </location>
</feature>
<evidence type="ECO:0000256" key="11">
    <source>
        <dbReference type="ARBA" id="ARBA00068779"/>
    </source>
</evidence>
<evidence type="ECO:0000256" key="13">
    <source>
        <dbReference type="SAM" id="MobiDB-lite"/>
    </source>
</evidence>
<dbReference type="SUPFAM" id="SSF81321">
    <property type="entry name" value="Family A G protein-coupled receptor-like"/>
    <property type="match status" value="1"/>
</dbReference>
<evidence type="ECO:0000256" key="3">
    <source>
        <dbReference type="ARBA" id="ARBA00022692"/>
    </source>
</evidence>
<evidence type="ECO:0000256" key="8">
    <source>
        <dbReference type="ARBA" id="ARBA00023180"/>
    </source>
</evidence>
<dbReference type="AlphaFoldDB" id="A0A7N4V6C2"/>
<keyword evidence="2" id="KW-1003">Cell membrane</keyword>
<evidence type="ECO:0000256" key="2">
    <source>
        <dbReference type="ARBA" id="ARBA00022475"/>
    </source>
</evidence>
<dbReference type="GO" id="GO:0005886">
    <property type="term" value="C:plasma membrane"/>
    <property type="evidence" value="ECO:0007669"/>
    <property type="project" value="UniProtKB-SubCell"/>
</dbReference>
<comment type="subcellular location">
    <subcellularLocation>
        <location evidence="1">Cell membrane</location>
        <topology evidence="1">Multi-pass membrane protein</topology>
    </subcellularLocation>
</comment>
<dbReference type="PANTHER" id="PTHR11334:SF3">
    <property type="entry name" value="MAS-RELATED G-PROTEIN COUPLED RECEPTOR MEMBER F"/>
    <property type="match status" value="1"/>
</dbReference>
<evidence type="ECO:0000256" key="9">
    <source>
        <dbReference type="ARBA" id="ARBA00023224"/>
    </source>
</evidence>
<evidence type="ECO:0000256" key="10">
    <source>
        <dbReference type="ARBA" id="ARBA00059042"/>
    </source>
</evidence>
<reference evidence="16" key="3">
    <citation type="submission" date="2025-09" db="UniProtKB">
        <authorList>
            <consortium name="Ensembl"/>
        </authorList>
    </citation>
    <scope>IDENTIFICATION</scope>
</reference>
<evidence type="ECO:0000256" key="7">
    <source>
        <dbReference type="ARBA" id="ARBA00023170"/>
    </source>
</evidence>
<dbReference type="PROSITE" id="PS00237">
    <property type="entry name" value="G_PROTEIN_RECEP_F1_1"/>
    <property type="match status" value="1"/>
</dbReference>
<reference evidence="16 17" key="1">
    <citation type="journal article" date="2011" name="Proc. Natl. Acad. Sci. U.S.A.">
        <title>Genetic diversity and population structure of the endangered marsupial Sarcophilus harrisii (Tasmanian devil).</title>
        <authorList>
            <person name="Miller W."/>
            <person name="Hayes V.M."/>
            <person name="Ratan A."/>
            <person name="Petersen D.C."/>
            <person name="Wittekindt N.E."/>
            <person name="Miller J."/>
            <person name="Walenz B."/>
            <person name="Knight J."/>
            <person name="Qi J."/>
            <person name="Zhao F."/>
            <person name="Wang Q."/>
            <person name="Bedoya-Reina O.C."/>
            <person name="Katiyar N."/>
            <person name="Tomsho L.P."/>
            <person name="Kasson L.M."/>
            <person name="Hardie R.A."/>
            <person name="Woodbridge P."/>
            <person name="Tindall E.A."/>
            <person name="Bertelsen M.F."/>
            <person name="Dixon D."/>
            <person name="Pyecroft S."/>
            <person name="Helgen K.M."/>
            <person name="Lesk A.M."/>
            <person name="Pringle T.H."/>
            <person name="Patterson N."/>
            <person name="Zhang Y."/>
            <person name="Kreiss A."/>
            <person name="Woods G.M."/>
            <person name="Jones M.E."/>
            <person name="Schuster S.C."/>
        </authorList>
    </citation>
    <scope>NUCLEOTIDE SEQUENCE [LARGE SCALE GENOMIC DNA]</scope>
</reference>
<feature type="transmembrane region" description="Helical" evidence="14">
    <location>
        <begin position="281"/>
        <end position="302"/>
    </location>
</feature>
<accession>A0A7N4V6C2</accession>
<proteinExistence type="inferred from homology"/>
<keyword evidence="17" id="KW-1185">Reference proteome</keyword>
<feature type="transmembrane region" description="Helical" evidence="14">
    <location>
        <begin position="86"/>
        <end position="109"/>
    </location>
</feature>
<keyword evidence="6 14" id="KW-0472">Membrane</keyword>
<dbReference type="FunFam" id="1.20.1070.10:FF:000235">
    <property type="entry name" value="mas-related G-protein coupled receptor member F"/>
    <property type="match status" value="1"/>
</dbReference>
<dbReference type="InterPro" id="IPR017452">
    <property type="entry name" value="GPCR_Rhodpsn_7TM"/>
</dbReference>
<evidence type="ECO:0000256" key="14">
    <source>
        <dbReference type="SAM" id="Phobius"/>
    </source>
</evidence>
<feature type="transmembrane region" description="Helical" evidence="14">
    <location>
        <begin position="239"/>
        <end position="261"/>
    </location>
</feature>
<dbReference type="Proteomes" id="UP000007648">
    <property type="component" value="Unassembled WGS sequence"/>
</dbReference>
<dbReference type="GO" id="GO:0031965">
    <property type="term" value="C:nuclear membrane"/>
    <property type="evidence" value="ECO:0007669"/>
    <property type="project" value="Ensembl"/>
</dbReference>
<reference evidence="16" key="2">
    <citation type="submission" date="2025-08" db="UniProtKB">
        <authorList>
            <consortium name="Ensembl"/>
        </authorList>
    </citation>
    <scope>IDENTIFICATION</scope>
</reference>
<dbReference type="PRINTS" id="PR00237">
    <property type="entry name" value="GPCRRHODOPSN"/>
</dbReference>
<gene>
    <name evidence="16" type="primary">MRGPRF</name>
</gene>
<evidence type="ECO:0000313" key="16">
    <source>
        <dbReference type="Ensembl" id="ENSSHAP00000042606.1"/>
    </source>
</evidence>
<feature type="transmembrane region" description="Helical" evidence="14">
    <location>
        <begin position="199"/>
        <end position="227"/>
    </location>
</feature>
<sequence length="381" mass="43013">MLSWSCSLPSASFHVARVREEPAEISREESAHRWPICSPKMAGNCSWDIHAQNRNKVCSGVNEAPELYSRGFLTMQQIEAFPPPVIMSYIFLLICLCGLLGNGVVLWFFGFSIKRNPFSIYFLHLAVADIGYLFCKAVLSVLQAGAFPGAFPTYIRFVSRILGLAAFLTGVSLLPAVSTERCLSVLFPTWYCYRRPKHMSALACALLWALAFLITTIHTYFCVYVSPRPSWGDCTHMDIFLGILLFLVLAPLMVLTCLIFLVRVECRAPRRHHSSKLNNVILAIVAVFLVSSIYLAVDWFLFWIFEIPAPFPEYVTDTFICVNCSAKPVVYFLVGRDKKQRFWEPLRVVFQRALRDGAELKESGDTPNTVTMEMQPTATTS</sequence>
<evidence type="ECO:0000313" key="17">
    <source>
        <dbReference type="Proteomes" id="UP000007648"/>
    </source>
</evidence>
<dbReference type="PRINTS" id="PR02108">
    <property type="entry name" value="MRGPCRFAMILY"/>
</dbReference>
<dbReference type="GO" id="GO:0004930">
    <property type="term" value="F:G protein-coupled receptor activity"/>
    <property type="evidence" value="ECO:0007669"/>
    <property type="project" value="UniProtKB-KW"/>
</dbReference>
<keyword evidence="8" id="KW-0325">Glycoprotein</keyword>
<evidence type="ECO:0000256" key="1">
    <source>
        <dbReference type="ARBA" id="ARBA00004651"/>
    </source>
</evidence>
<feature type="transmembrane region" description="Helical" evidence="14">
    <location>
        <begin position="121"/>
        <end position="142"/>
    </location>
</feature>
<feature type="compositionally biased region" description="Polar residues" evidence="13">
    <location>
        <begin position="365"/>
        <end position="381"/>
    </location>
</feature>
<organism evidence="16 17">
    <name type="scientific">Sarcophilus harrisii</name>
    <name type="common">Tasmanian devil</name>
    <name type="synonym">Sarcophilus laniarius</name>
    <dbReference type="NCBI Taxonomy" id="9305"/>
    <lineage>
        <taxon>Eukaryota</taxon>
        <taxon>Metazoa</taxon>
        <taxon>Chordata</taxon>
        <taxon>Craniata</taxon>
        <taxon>Vertebrata</taxon>
        <taxon>Euteleostomi</taxon>
        <taxon>Mammalia</taxon>
        <taxon>Metatheria</taxon>
        <taxon>Dasyuromorphia</taxon>
        <taxon>Dasyuridae</taxon>
        <taxon>Sarcophilus</taxon>
    </lineage>
</organism>
<dbReference type="GO" id="GO:0005654">
    <property type="term" value="C:nucleoplasm"/>
    <property type="evidence" value="ECO:0007669"/>
    <property type="project" value="Ensembl"/>
</dbReference>
<dbReference type="PROSITE" id="PS50262">
    <property type="entry name" value="G_PROTEIN_RECEP_F1_2"/>
    <property type="match status" value="1"/>
</dbReference>
<feature type="transmembrane region" description="Helical" evidence="14">
    <location>
        <begin position="154"/>
        <end position="178"/>
    </location>
</feature>
<evidence type="ECO:0000256" key="4">
    <source>
        <dbReference type="ARBA" id="ARBA00022989"/>
    </source>
</evidence>
<dbReference type="PANTHER" id="PTHR11334">
    <property type="entry name" value="MAS-RELATED G-PROTEIN COUPLED RECEPTOR"/>
    <property type="match status" value="1"/>
</dbReference>
<dbReference type="Pfam" id="PF00001">
    <property type="entry name" value="7tm_1"/>
    <property type="match status" value="1"/>
</dbReference>
<evidence type="ECO:0000256" key="12">
    <source>
        <dbReference type="RuleBase" id="RU000688"/>
    </source>
</evidence>
<name>A0A7N4V6C2_SARHA</name>
<evidence type="ECO:0000259" key="15">
    <source>
        <dbReference type="PROSITE" id="PS50262"/>
    </source>
</evidence>
<keyword evidence="9 12" id="KW-0807">Transducer</keyword>
<dbReference type="InParanoid" id="A0A7N4V6C2"/>
<evidence type="ECO:0000256" key="5">
    <source>
        <dbReference type="ARBA" id="ARBA00023040"/>
    </source>
</evidence>
<comment type="function">
    <text evidence="10">Orphan receptor. May bind to a neuropeptide and may regulate nociceptor function and/or development, including the sensation or modulation of pain.</text>
</comment>
<dbReference type="InterPro" id="IPR026234">
    <property type="entry name" value="MRGPCRFAMILY"/>
</dbReference>
<comment type="similarity">
    <text evidence="12">Belongs to the G-protein coupled receptor 1 family.</text>
</comment>
<dbReference type="InterPro" id="IPR026228">
    <property type="entry name" value="MRGPCRF"/>
</dbReference>
<dbReference type="PRINTS" id="PR02112">
    <property type="entry name" value="MRGPCRF"/>
</dbReference>
<dbReference type="FunCoup" id="A0A7N4V6C2">
    <property type="interactions" value="71"/>
</dbReference>